<evidence type="ECO:0000313" key="1">
    <source>
        <dbReference type="EMBL" id="BBY29973.1"/>
    </source>
</evidence>
<reference evidence="1 2" key="1">
    <citation type="journal article" date="2019" name="Emerg. Microbes Infect.">
        <title>Comprehensive subspecies identification of 175 nontuberculous mycobacteria species based on 7547 genomic profiles.</title>
        <authorList>
            <person name="Matsumoto Y."/>
            <person name="Kinjo T."/>
            <person name="Motooka D."/>
            <person name="Nabeya D."/>
            <person name="Jung N."/>
            <person name="Uechi K."/>
            <person name="Horii T."/>
            <person name="Iida T."/>
            <person name="Fujita J."/>
            <person name="Nakamura S."/>
        </authorList>
    </citation>
    <scope>NUCLEOTIDE SEQUENCE [LARGE SCALE GENOMIC DNA]</scope>
    <source>
        <strain evidence="1 2">JCM 17899</strain>
    </source>
</reference>
<protein>
    <submittedName>
        <fullName evidence="1">Uncharacterized protein</fullName>
    </submittedName>
</protein>
<evidence type="ECO:0000313" key="2">
    <source>
        <dbReference type="Proteomes" id="UP000467193"/>
    </source>
</evidence>
<sequence>MQMCSSVGYIETSTSALAAASSPALLPPAQFALPNRLLKLPSHDDVECRGHLLVENAAVPVGVAVPKNTVVAAVVEQARTSPNPGQPRSPLVDYGICVVLGTSLHATVKTSHETEGHGGHEGRSDTWRRLRGSVECGKCGAAGPISGQR</sequence>
<proteinExistence type="predicted"/>
<dbReference type="EMBL" id="AP022588">
    <property type="protein sequence ID" value="BBY29973.1"/>
    <property type="molecule type" value="Genomic_DNA"/>
</dbReference>
<dbReference type="Proteomes" id="UP000467193">
    <property type="component" value="Chromosome"/>
</dbReference>
<organism evidence="1 2">
    <name type="scientific">Mycolicibacterium sediminis</name>
    <dbReference type="NCBI Taxonomy" id="1286180"/>
    <lineage>
        <taxon>Bacteria</taxon>
        <taxon>Bacillati</taxon>
        <taxon>Actinomycetota</taxon>
        <taxon>Actinomycetes</taxon>
        <taxon>Mycobacteriales</taxon>
        <taxon>Mycobacteriaceae</taxon>
        <taxon>Mycolicibacterium</taxon>
    </lineage>
</organism>
<keyword evidence="2" id="KW-1185">Reference proteome</keyword>
<dbReference type="AlphaFoldDB" id="A0A7I7QUF7"/>
<dbReference type="KEGG" id="msei:MSEDJ_40690"/>
<name>A0A7I7QUF7_9MYCO</name>
<gene>
    <name evidence="1" type="ORF">MSEDJ_40690</name>
</gene>
<accession>A0A7I7QUF7</accession>